<accession>A0ABT2N0L4</accession>
<reference evidence="2 3" key="1">
    <citation type="journal article" date="2022" name="Front. Microbiol.">
        <title>High genomic differentiation and limited gene flow indicate recent cryptic speciation within the genus Laspinema (cyanobacteria).</title>
        <authorList>
            <person name="Stanojkovic A."/>
            <person name="Skoupy S."/>
            <person name="Skaloud P."/>
            <person name="Dvorak P."/>
        </authorList>
    </citation>
    <scope>NUCLEOTIDE SEQUENCE [LARGE SCALE GENOMIC DNA]</scope>
    <source>
        <strain evidence="2 3">D3b</strain>
    </source>
</reference>
<organism evidence="2 3">
    <name type="scientific">Laspinema olomoucense D3b</name>
    <dbReference type="NCBI Taxonomy" id="2953688"/>
    <lineage>
        <taxon>Bacteria</taxon>
        <taxon>Bacillati</taxon>
        <taxon>Cyanobacteriota</taxon>
        <taxon>Cyanophyceae</taxon>
        <taxon>Oscillatoriophycideae</taxon>
        <taxon>Oscillatoriales</taxon>
        <taxon>Laspinemataceae</taxon>
        <taxon>Laspinema</taxon>
        <taxon>Laspinema olomoucense</taxon>
    </lineage>
</organism>
<dbReference type="RefSeq" id="WP_261234024.1">
    <property type="nucleotide sequence ID" value="NZ_JAMXFA010000001.1"/>
</dbReference>
<dbReference type="InterPro" id="IPR027372">
    <property type="entry name" value="Phytase-like_dom"/>
</dbReference>
<dbReference type="Proteomes" id="UP001525961">
    <property type="component" value="Unassembled WGS sequence"/>
</dbReference>
<feature type="domain" description="Phytase-like" evidence="1">
    <location>
        <begin position="69"/>
        <end position="367"/>
    </location>
</feature>
<dbReference type="PROSITE" id="PS51257">
    <property type="entry name" value="PROKAR_LIPOPROTEIN"/>
    <property type="match status" value="1"/>
</dbReference>
<dbReference type="PANTHER" id="PTHR37957">
    <property type="entry name" value="BLR7070 PROTEIN"/>
    <property type="match status" value="1"/>
</dbReference>
<dbReference type="PANTHER" id="PTHR37957:SF1">
    <property type="entry name" value="PHYTASE-LIKE DOMAIN-CONTAINING PROTEIN"/>
    <property type="match status" value="1"/>
</dbReference>
<evidence type="ECO:0000313" key="3">
    <source>
        <dbReference type="Proteomes" id="UP001525961"/>
    </source>
</evidence>
<evidence type="ECO:0000259" key="1">
    <source>
        <dbReference type="Pfam" id="PF13449"/>
    </source>
</evidence>
<proteinExistence type="predicted"/>
<comment type="caution">
    <text evidence="2">The sequence shown here is derived from an EMBL/GenBank/DDBJ whole genome shotgun (WGS) entry which is preliminary data.</text>
</comment>
<name>A0ABT2N0L4_9CYAN</name>
<dbReference type="Pfam" id="PF13449">
    <property type="entry name" value="Phytase-like"/>
    <property type="match status" value="1"/>
</dbReference>
<protein>
    <submittedName>
        <fullName evidence="2">Esterase-like activity of phytase family protein</fullName>
    </submittedName>
</protein>
<sequence>MLLGKINPILWITLGLSCTFGMGCQPPTIPETFASPSNSPIPNSASVKTSPIEYLGEFQIPTGFIFQDTPLGGFSGITYDTQRNLYYALSDDRAIQGPARFYNLEIQLNPLVVTPIGVTPLVDQSSRPFPSYSLDPEGIALTRRDSLFISSEGDVVQDIQPFIKEFSREGKEIQSLPLPDKFLPQNSQGIRDNQAFESLTLSPSEQFLYTATETALVQDGEPANLEKGTPVRILQYDLTTGQPAQEFYYLTEPVQTEPKSPDGLTIHSLVELLAWDETKLLSLERGFTEDVGNTGLLYEVSLQGATDIQPIESLKDVDIQNIQPAQKRLLLDLQTLNIPLDNLEGMTFGPKLADGRRSLILVSDNNFNPLQVTQFLVFAINLEE</sequence>
<dbReference type="EMBL" id="JAMXFA010000001">
    <property type="protein sequence ID" value="MCT7976127.1"/>
    <property type="molecule type" value="Genomic_DNA"/>
</dbReference>
<gene>
    <name evidence="2" type="ORF">NG792_00115</name>
</gene>
<keyword evidence="3" id="KW-1185">Reference proteome</keyword>
<evidence type="ECO:0000313" key="2">
    <source>
        <dbReference type="EMBL" id="MCT7976127.1"/>
    </source>
</evidence>